<dbReference type="InterPro" id="IPR029063">
    <property type="entry name" value="SAM-dependent_MTases_sf"/>
</dbReference>
<evidence type="ECO:0000256" key="1">
    <source>
        <dbReference type="ARBA" id="ARBA00022990"/>
    </source>
</evidence>
<name>A0A6G1AGJ8_CROCR</name>
<keyword evidence="4" id="KW-1185">Reference proteome</keyword>
<reference evidence="3 4" key="1">
    <citation type="submission" date="2019-11" db="EMBL/GenBank/DDBJ databases">
        <authorList>
            <person name="Yang C."/>
            <person name="Li F."/>
        </authorList>
    </citation>
    <scope>NUCLEOTIDE SEQUENCE [LARGE SCALE GENOMIC DNA]</scope>
    <source>
        <strain evidence="3">KB4526</strain>
        <tissue evidence="3">Muscle</tissue>
    </source>
</reference>
<comment type="caution">
    <text evidence="3">The sequence shown here is derived from an EMBL/GenBank/DDBJ whole genome shotgun (WGS) entry which is preliminary data.</text>
</comment>
<dbReference type="EMBL" id="VOAJ01005307">
    <property type="protein sequence ID" value="KAF0874791.1"/>
    <property type="molecule type" value="Genomic_DNA"/>
</dbReference>
<dbReference type="Gene3D" id="3.40.50.150">
    <property type="entry name" value="Vaccinia Virus protein VP39"/>
    <property type="match status" value="1"/>
</dbReference>
<keyword evidence="1" id="KW-0007">Acetylation</keyword>
<evidence type="ECO:0000313" key="4">
    <source>
        <dbReference type="Proteomes" id="UP000475037"/>
    </source>
</evidence>
<dbReference type="SUPFAM" id="SSF53335">
    <property type="entry name" value="S-adenosyl-L-methionine-dependent methyltransferases"/>
    <property type="match status" value="1"/>
</dbReference>
<sequence length="313" mass="33175">RSSLQPSGSTPLPPSTPAVHSLYLSALSVTACEMGLGGRDGNGRHCSCASDNKAMFPHRTMAQEGGGSLSEVRARVGASHGITDLGHKLHFYDRWAPDYDQDVAALQYRAPRLAVDCLTQALAGPPHAALILDVACGTGLVAAELQARGFLQLHGVDGSPGMLERARARGLYQHLSLCVLGQEPLPSSEGTFDAVLMVGALSDGQVPCSAIPELLRVTKPGGLVCLTTRTNPSNLRYKEALEATLDSLERAGAWERLMAWPVDQWELATSELEVLPRASGSDGFISGIVYLYRKQEGAQAEGVQPSPQPLAGL</sequence>
<accession>A0A6G1AGJ8</accession>
<dbReference type="Pfam" id="PF13649">
    <property type="entry name" value="Methyltransf_25"/>
    <property type="match status" value="1"/>
</dbReference>
<organism evidence="3 4">
    <name type="scientific">Crocuta crocuta</name>
    <name type="common">Spotted hyena</name>
    <dbReference type="NCBI Taxonomy" id="9678"/>
    <lineage>
        <taxon>Eukaryota</taxon>
        <taxon>Metazoa</taxon>
        <taxon>Chordata</taxon>
        <taxon>Craniata</taxon>
        <taxon>Vertebrata</taxon>
        <taxon>Euteleostomi</taxon>
        <taxon>Mammalia</taxon>
        <taxon>Eutheria</taxon>
        <taxon>Laurasiatheria</taxon>
        <taxon>Carnivora</taxon>
        <taxon>Feliformia</taxon>
        <taxon>Hyaenidae</taxon>
        <taxon>Crocuta</taxon>
    </lineage>
</organism>
<evidence type="ECO:0000313" key="3">
    <source>
        <dbReference type="EMBL" id="KAF0874791.1"/>
    </source>
</evidence>
<feature type="non-terminal residue" evidence="3">
    <location>
        <position position="1"/>
    </location>
</feature>
<dbReference type="CDD" id="cd02440">
    <property type="entry name" value="AdoMet_MTases"/>
    <property type="match status" value="1"/>
</dbReference>
<dbReference type="AlphaFoldDB" id="A0A6G1AGJ8"/>
<evidence type="ECO:0000259" key="2">
    <source>
        <dbReference type="Pfam" id="PF13649"/>
    </source>
</evidence>
<gene>
    <name evidence="3" type="primary">Mettl27</name>
    <name evidence="3" type="ORF">FOF47_R16691</name>
</gene>
<dbReference type="PANTHER" id="PTHR43591">
    <property type="entry name" value="METHYLTRANSFERASE"/>
    <property type="match status" value="1"/>
</dbReference>
<feature type="non-terminal residue" evidence="3">
    <location>
        <position position="313"/>
    </location>
</feature>
<dbReference type="Proteomes" id="UP000475037">
    <property type="component" value="Unassembled WGS sequence"/>
</dbReference>
<proteinExistence type="predicted"/>
<dbReference type="InterPro" id="IPR041698">
    <property type="entry name" value="Methyltransf_25"/>
</dbReference>
<dbReference type="GO" id="GO:0008757">
    <property type="term" value="F:S-adenosylmethionine-dependent methyltransferase activity"/>
    <property type="evidence" value="ECO:0007669"/>
    <property type="project" value="InterPro"/>
</dbReference>
<feature type="domain" description="Methyltransferase" evidence="2">
    <location>
        <begin position="131"/>
        <end position="222"/>
    </location>
</feature>
<dbReference type="PANTHER" id="PTHR43591:SF101">
    <property type="entry name" value="METHYLTRANSFERASE-LIKE PROTEIN 27"/>
    <property type="match status" value="1"/>
</dbReference>
<protein>
    <submittedName>
        <fullName evidence="3">MET27 protein</fullName>
    </submittedName>
</protein>